<evidence type="ECO:0000313" key="2">
    <source>
        <dbReference type="Proteomes" id="UP000001542"/>
    </source>
</evidence>
<accession>A2GAB1</accession>
<dbReference type="InterPro" id="IPR036770">
    <property type="entry name" value="Ankyrin_rpt-contain_sf"/>
</dbReference>
<dbReference type="RefSeq" id="XP_001298836.1">
    <property type="nucleotide sequence ID" value="XM_001298835.1"/>
</dbReference>
<dbReference type="AlphaFoldDB" id="A2GAB1"/>
<keyword evidence="2" id="KW-1185">Reference proteome</keyword>
<dbReference type="InParanoid" id="A2GAB1"/>
<organism evidence="1 2">
    <name type="scientific">Trichomonas vaginalis (strain ATCC PRA-98 / G3)</name>
    <dbReference type="NCBI Taxonomy" id="412133"/>
    <lineage>
        <taxon>Eukaryota</taxon>
        <taxon>Metamonada</taxon>
        <taxon>Parabasalia</taxon>
        <taxon>Trichomonadida</taxon>
        <taxon>Trichomonadidae</taxon>
        <taxon>Trichomonas</taxon>
    </lineage>
</organism>
<dbReference type="Proteomes" id="UP000001542">
    <property type="component" value="Unassembled WGS sequence"/>
</dbReference>
<protein>
    <recommendedName>
        <fullName evidence="3">DUF3447 domain-containing protein</fullName>
    </recommendedName>
</protein>
<dbReference type="EMBL" id="DS114793">
    <property type="protein sequence ID" value="EAX85906.1"/>
    <property type="molecule type" value="Genomic_DNA"/>
</dbReference>
<name>A2GAB1_TRIV3</name>
<evidence type="ECO:0000313" key="1">
    <source>
        <dbReference type="EMBL" id="EAX85906.1"/>
    </source>
</evidence>
<reference evidence="1" key="2">
    <citation type="journal article" date="2007" name="Science">
        <title>Draft genome sequence of the sexually transmitted pathogen Trichomonas vaginalis.</title>
        <authorList>
            <person name="Carlton J.M."/>
            <person name="Hirt R.P."/>
            <person name="Silva J.C."/>
            <person name="Delcher A.L."/>
            <person name="Schatz M."/>
            <person name="Zhao Q."/>
            <person name="Wortman J.R."/>
            <person name="Bidwell S.L."/>
            <person name="Alsmark U.C.M."/>
            <person name="Besteiro S."/>
            <person name="Sicheritz-Ponten T."/>
            <person name="Noel C.J."/>
            <person name="Dacks J.B."/>
            <person name="Foster P.G."/>
            <person name="Simillion C."/>
            <person name="Van de Peer Y."/>
            <person name="Miranda-Saavedra D."/>
            <person name="Barton G.J."/>
            <person name="Westrop G.D."/>
            <person name="Mueller S."/>
            <person name="Dessi D."/>
            <person name="Fiori P.L."/>
            <person name="Ren Q."/>
            <person name="Paulsen I."/>
            <person name="Zhang H."/>
            <person name="Bastida-Corcuera F.D."/>
            <person name="Simoes-Barbosa A."/>
            <person name="Brown M.T."/>
            <person name="Hayes R.D."/>
            <person name="Mukherjee M."/>
            <person name="Okumura C.Y."/>
            <person name="Schneider R."/>
            <person name="Smith A.J."/>
            <person name="Vanacova S."/>
            <person name="Villalvazo M."/>
            <person name="Haas B.J."/>
            <person name="Pertea M."/>
            <person name="Feldblyum T.V."/>
            <person name="Utterback T.R."/>
            <person name="Shu C.L."/>
            <person name="Osoegawa K."/>
            <person name="de Jong P.J."/>
            <person name="Hrdy I."/>
            <person name="Horvathova L."/>
            <person name="Zubacova Z."/>
            <person name="Dolezal P."/>
            <person name="Malik S.B."/>
            <person name="Logsdon J.M. Jr."/>
            <person name="Henze K."/>
            <person name="Gupta A."/>
            <person name="Wang C.C."/>
            <person name="Dunne R.L."/>
            <person name="Upcroft J.A."/>
            <person name="Upcroft P."/>
            <person name="White O."/>
            <person name="Salzberg S.L."/>
            <person name="Tang P."/>
            <person name="Chiu C.-H."/>
            <person name="Lee Y.-S."/>
            <person name="Embley T.M."/>
            <person name="Coombs G.H."/>
            <person name="Mottram J.C."/>
            <person name="Tachezy J."/>
            <person name="Fraser-Liggett C.M."/>
            <person name="Johnson P.J."/>
        </authorList>
    </citation>
    <scope>NUCLEOTIDE SEQUENCE [LARGE SCALE GENOMIC DNA]</scope>
    <source>
        <strain evidence="1">G3</strain>
    </source>
</reference>
<dbReference type="PANTHER" id="PTHR24159:SF5">
    <property type="entry name" value="ANK_REP_REGION DOMAIN-CONTAINING PROTEIN"/>
    <property type="match status" value="1"/>
</dbReference>
<dbReference type="SMR" id="A2GAB1"/>
<gene>
    <name evidence="1" type="ORF">TVAG_438680</name>
</gene>
<reference evidence="1" key="1">
    <citation type="submission" date="2006-10" db="EMBL/GenBank/DDBJ databases">
        <authorList>
            <person name="Amadeo P."/>
            <person name="Zhao Q."/>
            <person name="Wortman J."/>
            <person name="Fraser-Liggett C."/>
            <person name="Carlton J."/>
        </authorList>
    </citation>
    <scope>NUCLEOTIDE SEQUENCE</scope>
    <source>
        <strain evidence="1">G3</strain>
    </source>
</reference>
<dbReference type="VEuPathDB" id="TrichDB:TVAG_438680"/>
<proteinExistence type="predicted"/>
<dbReference type="PANTHER" id="PTHR24159">
    <property type="match status" value="1"/>
</dbReference>
<sequence>MSLRLIDGISLVRVKDIKLFTELYQKISNEFSYINKPINKKLAALLHYKGFKFENFKPKKKEEEILNLYPTESPLYYIAWDKVDEFKSKFPNLDINKKIHYITPLDCAIKYGSELCFNYLKNLGAKYTYDSEKYVVKGGNNNIFMQMIEDGKSFYKMINTALDYHHYEIANYLKSNFGQTFDSITESMYFGNYEIASFLLSNGEDINKIYNLFLFTFIIV</sequence>
<dbReference type="Gene3D" id="1.25.40.20">
    <property type="entry name" value="Ankyrin repeat-containing domain"/>
    <property type="match status" value="1"/>
</dbReference>
<dbReference type="KEGG" id="tva:4743550"/>
<evidence type="ECO:0008006" key="3">
    <source>
        <dbReference type="Google" id="ProtNLM"/>
    </source>
</evidence>
<dbReference type="VEuPathDB" id="TrichDB:TVAGG3_0949550"/>
<dbReference type="SUPFAM" id="SSF48403">
    <property type="entry name" value="Ankyrin repeat"/>
    <property type="match status" value="1"/>
</dbReference>